<accession>A0ABV4UL99</accession>
<dbReference type="PROSITE" id="PS51729">
    <property type="entry name" value="GNAT_YJDJ"/>
    <property type="match status" value="1"/>
</dbReference>
<feature type="domain" description="N-acetyltransferase" evidence="1">
    <location>
        <begin position="1"/>
        <end position="109"/>
    </location>
</feature>
<dbReference type="PANTHER" id="PTHR31435">
    <property type="entry name" value="PROTEIN NATD1"/>
    <property type="match status" value="1"/>
</dbReference>
<protein>
    <submittedName>
        <fullName evidence="3">GNAT family N-acetyltransferase</fullName>
        <ecNumber evidence="3">2.3.1.-</ecNumber>
    </submittedName>
</protein>
<keyword evidence="3" id="KW-0012">Acyltransferase</keyword>
<evidence type="ECO:0000259" key="1">
    <source>
        <dbReference type="PROSITE" id="PS51186"/>
    </source>
</evidence>
<dbReference type="PANTHER" id="PTHR31435:SF9">
    <property type="entry name" value="PROTEIN NATD1"/>
    <property type="match status" value="1"/>
</dbReference>
<dbReference type="EC" id="2.3.1.-" evidence="3"/>
<proteinExistence type="predicted"/>
<keyword evidence="4" id="KW-1185">Reference proteome</keyword>
<dbReference type="Proteomes" id="UP001575652">
    <property type="component" value="Unassembled WGS sequence"/>
</dbReference>
<evidence type="ECO:0000313" key="4">
    <source>
        <dbReference type="Proteomes" id="UP001575652"/>
    </source>
</evidence>
<dbReference type="InterPro" id="IPR031165">
    <property type="entry name" value="GNAT_YJDJ"/>
</dbReference>
<dbReference type="InterPro" id="IPR045057">
    <property type="entry name" value="Gcn5-rel_NAT"/>
</dbReference>
<comment type="caution">
    <text evidence="3">The sequence shown here is derived from an EMBL/GenBank/DDBJ whole genome shotgun (WGS) entry which is preliminary data.</text>
</comment>
<evidence type="ECO:0000313" key="3">
    <source>
        <dbReference type="EMBL" id="MFB0834081.1"/>
    </source>
</evidence>
<dbReference type="SUPFAM" id="SSF55729">
    <property type="entry name" value="Acyl-CoA N-acyltransferases (Nat)"/>
    <property type="match status" value="1"/>
</dbReference>
<dbReference type="EMBL" id="JBHDLJ010000003">
    <property type="protein sequence ID" value="MFB0834081.1"/>
    <property type="molecule type" value="Genomic_DNA"/>
</dbReference>
<dbReference type="InterPro" id="IPR016181">
    <property type="entry name" value="Acyl_CoA_acyltransferase"/>
</dbReference>
<name>A0ABV4UL99_9MICC</name>
<keyword evidence="3" id="KW-0808">Transferase</keyword>
<gene>
    <name evidence="3" type="ORF">ACETWP_05710</name>
</gene>
<dbReference type="Gene3D" id="3.40.630.30">
    <property type="match status" value="1"/>
</dbReference>
<dbReference type="Pfam" id="PF14542">
    <property type="entry name" value="Acetyltransf_CG"/>
    <property type="match status" value="1"/>
</dbReference>
<organism evidence="3 4">
    <name type="scientific">Arthrobacter halodurans</name>
    <dbReference type="NCBI Taxonomy" id="516699"/>
    <lineage>
        <taxon>Bacteria</taxon>
        <taxon>Bacillati</taxon>
        <taxon>Actinomycetota</taxon>
        <taxon>Actinomycetes</taxon>
        <taxon>Micrococcales</taxon>
        <taxon>Micrococcaceae</taxon>
        <taxon>Arthrobacter</taxon>
    </lineage>
</organism>
<dbReference type="InterPro" id="IPR000182">
    <property type="entry name" value="GNAT_dom"/>
</dbReference>
<dbReference type="PROSITE" id="PS51186">
    <property type="entry name" value="GNAT"/>
    <property type="match status" value="1"/>
</dbReference>
<reference evidence="3 4" key="1">
    <citation type="submission" date="2024-09" db="EMBL/GenBank/DDBJ databases">
        <authorList>
            <person name="Salinas-Garcia M.A."/>
            <person name="Prieme A."/>
        </authorList>
    </citation>
    <scope>NUCLEOTIDE SEQUENCE [LARGE SCALE GENOMIC DNA]</scope>
    <source>
        <strain evidence="3 4">DSM 21081</strain>
    </source>
</reference>
<evidence type="ECO:0000259" key="2">
    <source>
        <dbReference type="PROSITE" id="PS51729"/>
    </source>
</evidence>
<dbReference type="RefSeq" id="WP_373971247.1">
    <property type="nucleotide sequence ID" value="NZ_JBHDLJ010000003.1"/>
</dbReference>
<sequence length="109" mass="12593">MRHHTPARQPEKIVHTGLVVEHDADRCRYALWHQGTYIGFVGYSVGEDGVITLQHTIINEAYGRRGYARALVTMVLDELRDAGRKIVPECTYVQDYLRRYPEYRDMVAG</sequence>
<dbReference type="CDD" id="cd04301">
    <property type="entry name" value="NAT_SF"/>
    <property type="match status" value="1"/>
</dbReference>
<feature type="domain" description="N-acetyltransferase" evidence="2">
    <location>
        <begin position="21"/>
        <end position="108"/>
    </location>
</feature>
<dbReference type="GO" id="GO:0016746">
    <property type="term" value="F:acyltransferase activity"/>
    <property type="evidence" value="ECO:0007669"/>
    <property type="project" value="UniProtKB-KW"/>
</dbReference>